<dbReference type="RefSeq" id="WP_132546463.1">
    <property type="nucleotide sequence ID" value="NZ_SLWW01000017.1"/>
</dbReference>
<dbReference type="SUPFAM" id="SSF48452">
    <property type="entry name" value="TPR-like"/>
    <property type="match status" value="1"/>
</dbReference>
<keyword evidence="3" id="KW-1185">Reference proteome</keyword>
<dbReference type="SMART" id="SM00028">
    <property type="entry name" value="TPR"/>
    <property type="match status" value="2"/>
</dbReference>
<dbReference type="Gene3D" id="1.25.40.10">
    <property type="entry name" value="Tetratricopeptide repeat domain"/>
    <property type="match status" value="1"/>
</dbReference>
<dbReference type="Pfam" id="PF13432">
    <property type="entry name" value="TPR_16"/>
    <property type="match status" value="1"/>
</dbReference>
<dbReference type="EMBL" id="SLWW01000017">
    <property type="protein sequence ID" value="TCO69177.1"/>
    <property type="molecule type" value="Genomic_DNA"/>
</dbReference>
<accession>A0A4R2KAW9</accession>
<evidence type="ECO:0000313" key="2">
    <source>
        <dbReference type="EMBL" id="TCO69177.1"/>
    </source>
</evidence>
<dbReference type="Proteomes" id="UP000295142">
    <property type="component" value="Unassembled WGS sequence"/>
</dbReference>
<dbReference type="InterPro" id="IPR019734">
    <property type="entry name" value="TPR_rpt"/>
</dbReference>
<evidence type="ECO:0000313" key="3">
    <source>
        <dbReference type="Proteomes" id="UP000295142"/>
    </source>
</evidence>
<evidence type="ECO:0000256" key="1">
    <source>
        <dbReference type="PROSITE-ProRule" id="PRU00339"/>
    </source>
</evidence>
<sequence length="200" mass="21627">MRSTTPCRIRASDTIRRGLPLAALVVLTACQTGPGLGPGFQGLPPPRGTPEITEAVDGLIVGHRLMAAGEYELALRAYYRAGAEQGLTVDVLSAIGSANLRLGRLGQAETQLRRALKEDDRFVPAWNNLGVVLMETGETGEARRVFETAFALDSGHSDDIRQNLLLAIEKTGDPAYDAPNKNEFELVRRGSDRYLLLATP</sequence>
<gene>
    <name evidence="2" type="ORF">EV655_1178</name>
</gene>
<dbReference type="PROSITE" id="PS51257">
    <property type="entry name" value="PROKAR_LIPOPROTEIN"/>
    <property type="match status" value="1"/>
</dbReference>
<reference evidence="2 3" key="1">
    <citation type="submission" date="2019-03" db="EMBL/GenBank/DDBJ databases">
        <title>Genomic Encyclopedia of Type Strains, Phase IV (KMG-IV): sequencing the most valuable type-strain genomes for metagenomic binning, comparative biology and taxonomic classification.</title>
        <authorList>
            <person name="Goeker M."/>
        </authorList>
    </citation>
    <scope>NUCLEOTIDE SEQUENCE [LARGE SCALE GENOMIC DNA]</scope>
    <source>
        <strain evidence="2 3">DSM 4868</strain>
    </source>
</reference>
<protein>
    <submittedName>
        <fullName evidence="2">Tetratricopeptide repeat protein</fullName>
    </submittedName>
</protein>
<name>A0A4R2KAW9_9RHOB</name>
<dbReference type="AlphaFoldDB" id="A0A4R2KAW9"/>
<dbReference type="PROSITE" id="PS50005">
    <property type="entry name" value="TPR"/>
    <property type="match status" value="1"/>
</dbReference>
<feature type="repeat" description="TPR" evidence="1">
    <location>
        <begin position="123"/>
        <end position="156"/>
    </location>
</feature>
<comment type="caution">
    <text evidence="2">The sequence shown here is derived from an EMBL/GenBank/DDBJ whole genome shotgun (WGS) entry which is preliminary data.</text>
</comment>
<keyword evidence="1" id="KW-0802">TPR repeat</keyword>
<dbReference type="InterPro" id="IPR011990">
    <property type="entry name" value="TPR-like_helical_dom_sf"/>
</dbReference>
<proteinExistence type="predicted"/>
<organism evidence="2 3">
    <name type="scientific">Rhodovulum euryhalinum</name>
    <dbReference type="NCBI Taxonomy" id="35805"/>
    <lineage>
        <taxon>Bacteria</taxon>
        <taxon>Pseudomonadati</taxon>
        <taxon>Pseudomonadota</taxon>
        <taxon>Alphaproteobacteria</taxon>
        <taxon>Rhodobacterales</taxon>
        <taxon>Paracoccaceae</taxon>
        <taxon>Rhodovulum</taxon>
    </lineage>
</organism>
<dbReference type="OrthoDB" id="495305at2"/>